<feature type="transmembrane region" description="Helical" evidence="1">
    <location>
        <begin position="108"/>
        <end position="132"/>
    </location>
</feature>
<dbReference type="RefSeq" id="WP_045073392.1">
    <property type="nucleotide sequence ID" value="NZ_CP011005.1"/>
</dbReference>
<organism evidence="2 3">
    <name type="scientific">Psychromicrobium lacuslunae</name>
    <dbReference type="NCBI Taxonomy" id="1618207"/>
    <lineage>
        <taxon>Bacteria</taxon>
        <taxon>Bacillati</taxon>
        <taxon>Actinomycetota</taxon>
        <taxon>Actinomycetes</taxon>
        <taxon>Micrococcales</taxon>
        <taxon>Micrococcaceae</taxon>
        <taxon>Psychromicrobium</taxon>
    </lineage>
</organism>
<keyword evidence="1" id="KW-0472">Membrane</keyword>
<accession>A0A0D4BWF3</accession>
<dbReference type="KEGG" id="ari:UM93_02175"/>
<protein>
    <submittedName>
        <fullName evidence="2">Uncharacterized protein</fullName>
    </submittedName>
</protein>
<feature type="transmembrane region" description="Helical" evidence="1">
    <location>
        <begin position="43"/>
        <end position="66"/>
    </location>
</feature>
<dbReference type="AlphaFoldDB" id="A0A0D4BWF3"/>
<reference evidence="2 3" key="1">
    <citation type="journal article" date="2015" name="Genome Announc.">
        <title>Complete Genome Sequencing of Protease-Producing Novel Arthrobacter sp. Strain IHBB 11108 Using PacBio Single-Molecule Real-Time Sequencing Technology.</title>
        <authorList>
            <person name="Kiran S."/>
            <person name="Swarnkar M.K."/>
            <person name="Pal M."/>
            <person name="Thakur R."/>
            <person name="Tewari R."/>
            <person name="Singh A.K."/>
            <person name="Gulati A."/>
        </authorList>
    </citation>
    <scope>NUCLEOTIDE SEQUENCE [LARGE SCALE GENOMIC DNA]</scope>
    <source>
        <strain evidence="2 3">IHBB 11108</strain>
    </source>
</reference>
<keyword evidence="3" id="KW-1185">Reference proteome</keyword>
<dbReference type="STRING" id="1618207.UM93_02175"/>
<evidence type="ECO:0000313" key="2">
    <source>
        <dbReference type="EMBL" id="AJT40638.1"/>
    </source>
</evidence>
<dbReference type="EMBL" id="CP011005">
    <property type="protein sequence ID" value="AJT40638.1"/>
    <property type="molecule type" value="Genomic_DNA"/>
</dbReference>
<keyword evidence="1" id="KW-0812">Transmembrane</keyword>
<evidence type="ECO:0000256" key="1">
    <source>
        <dbReference type="SAM" id="Phobius"/>
    </source>
</evidence>
<proteinExistence type="predicted"/>
<evidence type="ECO:0000313" key="3">
    <source>
        <dbReference type="Proteomes" id="UP000061839"/>
    </source>
</evidence>
<keyword evidence="1" id="KW-1133">Transmembrane helix</keyword>
<sequence>MTAPPPWHPANVAQPGQAIHGQTANEQALGLEQLARLRRSAFLALWFGIAGFALSVVQTALVYTTLLKDPSEFGLWRFFFYPLELLLFGISLGFSIGPFKARSRYSALAAAVLAAASFNLGLAAIPLINLGISWLGHL</sequence>
<dbReference type="Proteomes" id="UP000061839">
    <property type="component" value="Chromosome"/>
</dbReference>
<dbReference type="HOGENOM" id="CLU_1851027_0_0_11"/>
<dbReference type="PATRIC" id="fig|1618207.4.peg.446"/>
<name>A0A0D4BWF3_9MICC</name>
<gene>
    <name evidence="2" type="ORF">UM93_02175</name>
</gene>
<feature type="transmembrane region" description="Helical" evidence="1">
    <location>
        <begin position="78"/>
        <end position="96"/>
    </location>
</feature>